<evidence type="ECO:0000259" key="12">
    <source>
        <dbReference type="PROSITE" id="PS50109"/>
    </source>
</evidence>
<sequence>MLRSLLGLVRTSASRAGLLHAGLTLLATLAILGTVYVTTAVYERRATEDAISAEVRALGRAGAEGGLPELARQLDLRAATDTTGRALYALLDRSGRTVAGNLVRLEPTVGWHSIAISGGAHEGDRALGFGVVVPGGAFLFVGRHLGQLEELEALMVRAIAIAGGVAILLSILGGALLGRSVQRRATEINQALAAVAEGDLGRRLPARKGGDEFDALATSVNATLARLEAAVAGMHQVTGDIAHDLRTPLSRMRQRLERVAREAGEGSVPVEVVERAIADIDEVLRIFAALLRIAQIESGERRASFAEFDLSAALGDVVEALTPSAEDAGRVLVVEIQPGIRLRGDRELVQQALVNLIENAFRHTLPGAPVRVALTQGGGAIRASVTDRGPGIPEADRERVLRPFVRLDESRSTPGTGLGLALVQAVAELHGATLILADAAPGLRATLRFRPNGQAGASSA</sequence>
<dbReference type="CDD" id="cd00082">
    <property type="entry name" value="HisKA"/>
    <property type="match status" value="1"/>
</dbReference>
<feature type="transmembrane region" description="Helical" evidence="11">
    <location>
        <begin position="158"/>
        <end position="177"/>
    </location>
</feature>
<evidence type="ECO:0000259" key="13">
    <source>
        <dbReference type="PROSITE" id="PS50885"/>
    </source>
</evidence>
<keyword evidence="4" id="KW-0597">Phosphoprotein</keyword>
<dbReference type="Gene3D" id="1.10.287.130">
    <property type="match status" value="1"/>
</dbReference>
<feature type="domain" description="Histidine kinase" evidence="12">
    <location>
        <begin position="240"/>
        <end position="453"/>
    </location>
</feature>
<dbReference type="Gene3D" id="3.30.565.10">
    <property type="entry name" value="Histidine kinase-like ATPase, C-terminal domain"/>
    <property type="match status" value="1"/>
</dbReference>
<evidence type="ECO:0000256" key="2">
    <source>
        <dbReference type="ARBA" id="ARBA00004370"/>
    </source>
</evidence>
<keyword evidence="6 11" id="KW-0812">Transmembrane</keyword>
<dbReference type="RefSeq" id="WP_111398665.1">
    <property type="nucleotide sequence ID" value="NZ_QKYU01000013.1"/>
</dbReference>
<keyword evidence="7" id="KW-0418">Kinase</keyword>
<dbReference type="EC" id="2.7.13.3" evidence="3"/>
<dbReference type="InterPro" id="IPR036097">
    <property type="entry name" value="HisK_dim/P_sf"/>
</dbReference>
<evidence type="ECO:0000256" key="10">
    <source>
        <dbReference type="ARBA" id="ARBA00023136"/>
    </source>
</evidence>
<dbReference type="InterPro" id="IPR003661">
    <property type="entry name" value="HisK_dim/P_dom"/>
</dbReference>
<dbReference type="InterPro" id="IPR036890">
    <property type="entry name" value="HATPase_C_sf"/>
</dbReference>
<feature type="transmembrane region" description="Helical" evidence="11">
    <location>
        <begin position="20"/>
        <end position="42"/>
    </location>
</feature>
<dbReference type="PROSITE" id="PS50885">
    <property type="entry name" value="HAMP"/>
    <property type="match status" value="1"/>
</dbReference>
<evidence type="ECO:0000256" key="4">
    <source>
        <dbReference type="ARBA" id="ARBA00022553"/>
    </source>
</evidence>
<dbReference type="CDD" id="cd06225">
    <property type="entry name" value="HAMP"/>
    <property type="match status" value="1"/>
</dbReference>
<dbReference type="Gene3D" id="6.10.340.10">
    <property type="match status" value="1"/>
</dbReference>
<organism evidence="14 15">
    <name type="scientific">Humitalea rosea</name>
    <dbReference type="NCBI Taxonomy" id="990373"/>
    <lineage>
        <taxon>Bacteria</taxon>
        <taxon>Pseudomonadati</taxon>
        <taxon>Pseudomonadota</taxon>
        <taxon>Alphaproteobacteria</taxon>
        <taxon>Acetobacterales</taxon>
        <taxon>Roseomonadaceae</taxon>
        <taxon>Humitalea</taxon>
    </lineage>
</organism>
<dbReference type="InterPro" id="IPR004358">
    <property type="entry name" value="Sig_transdc_His_kin-like_C"/>
</dbReference>
<keyword evidence="5" id="KW-0808">Transferase</keyword>
<evidence type="ECO:0000256" key="6">
    <source>
        <dbReference type="ARBA" id="ARBA00022692"/>
    </source>
</evidence>
<dbReference type="GO" id="GO:0000155">
    <property type="term" value="F:phosphorelay sensor kinase activity"/>
    <property type="evidence" value="ECO:0007669"/>
    <property type="project" value="InterPro"/>
</dbReference>
<evidence type="ECO:0000256" key="9">
    <source>
        <dbReference type="ARBA" id="ARBA00023012"/>
    </source>
</evidence>
<keyword evidence="8 11" id="KW-1133">Transmembrane helix</keyword>
<dbReference type="Pfam" id="PF00512">
    <property type="entry name" value="HisKA"/>
    <property type="match status" value="1"/>
</dbReference>
<keyword evidence="9" id="KW-0902">Two-component regulatory system</keyword>
<gene>
    <name evidence="14" type="ORF">C8P66_113116</name>
</gene>
<dbReference type="GO" id="GO:0005886">
    <property type="term" value="C:plasma membrane"/>
    <property type="evidence" value="ECO:0007669"/>
    <property type="project" value="TreeGrafter"/>
</dbReference>
<dbReference type="PANTHER" id="PTHR45436">
    <property type="entry name" value="SENSOR HISTIDINE KINASE YKOH"/>
    <property type="match status" value="1"/>
</dbReference>
<dbReference type="InterPro" id="IPR003660">
    <property type="entry name" value="HAMP_dom"/>
</dbReference>
<dbReference type="AlphaFoldDB" id="A0A2W7IEQ4"/>
<dbReference type="EMBL" id="QKYU01000013">
    <property type="protein sequence ID" value="PZW44949.1"/>
    <property type="molecule type" value="Genomic_DNA"/>
</dbReference>
<keyword evidence="15" id="KW-1185">Reference proteome</keyword>
<dbReference type="PANTHER" id="PTHR45436:SF8">
    <property type="entry name" value="HISTIDINE KINASE"/>
    <property type="match status" value="1"/>
</dbReference>
<dbReference type="SMART" id="SM00388">
    <property type="entry name" value="HisKA"/>
    <property type="match status" value="1"/>
</dbReference>
<evidence type="ECO:0000256" key="3">
    <source>
        <dbReference type="ARBA" id="ARBA00012438"/>
    </source>
</evidence>
<feature type="transmembrane region" description="Helical" evidence="11">
    <location>
        <begin position="126"/>
        <end position="146"/>
    </location>
</feature>
<keyword evidence="10 11" id="KW-0472">Membrane</keyword>
<dbReference type="SUPFAM" id="SSF55874">
    <property type="entry name" value="ATPase domain of HSP90 chaperone/DNA topoisomerase II/histidine kinase"/>
    <property type="match status" value="1"/>
</dbReference>
<name>A0A2W7IEQ4_9PROT</name>
<dbReference type="InterPro" id="IPR005467">
    <property type="entry name" value="His_kinase_dom"/>
</dbReference>
<evidence type="ECO:0000256" key="11">
    <source>
        <dbReference type="SAM" id="Phobius"/>
    </source>
</evidence>
<dbReference type="SUPFAM" id="SSF47384">
    <property type="entry name" value="Homodimeric domain of signal transducing histidine kinase"/>
    <property type="match status" value="1"/>
</dbReference>
<dbReference type="Pfam" id="PF02518">
    <property type="entry name" value="HATPase_c"/>
    <property type="match status" value="1"/>
</dbReference>
<dbReference type="SUPFAM" id="SSF158472">
    <property type="entry name" value="HAMP domain-like"/>
    <property type="match status" value="1"/>
</dbReference>
<evidence type="ECO:0000256" key="5">
    <source>
        <dbReference type="ARBA" id="ARBA00022679"/>
    </source>
</evidence>
<dbReference type="SMART" id="SM00387">
    <property type="entry name" value="HATPase_c"/>
    <property type="match status" value="1"/>
</dbReference>
<protein>
    <recommendedName>
        <fullName evidence="3">histidine kinase</fullName>
        <ecNumber evidence="3">2.7.13.3</ecNumber>
    </recommendedName>
</protein>
<feature type="domain" description="HAMP" evidence="13">
    <location>
        <begin position="179"/>
        <end position="232"/>
    </location>
</feature>
<evidence type="ECO:0000256" key="1">
    <source>
        <dbReference type="ARBA" id="ARBA00000085"/>
    </source>
</evidence>
<dbReference type="PRINTS" id="PR00344">
    <property type="entry name" value="BCTRLSENSOR"/>
</dbReference>
<accession>A0A2W7IEQ4</accession>
<evidence type="ECO:0000256" key="8">
    <source>
        <dbReference type="ARBA" id="ARBA00022989"/>
    </source>
</evidence>
<comment type="subcellular location">
    <subcellularLocation>
        <location evidence="2">Membrane</location>
    </subcellularLocation>
</comment>
<dbReference type="Pfam" id="PF00672">
    <property type="entry name" value="HAMP"/>
    <property type="match status" value="1"/>
</dbReference>
<proteinExistence type="predicted"/>
<dbReference type="Proteomes" id="UP000249688">
    <property type="component" value="Unassembled WGS sequence"/>
</dbReference>
<comment type="caution">
    <text evidence="14">The sequence shown here is derived from an EMBL/GenBank/DDBJ whole genome shotgun (WGS) entry which is preliminary data.</text>
</comment>
<dbReference type="OrthoDB" id="9815202at2"/>
<reference evidence="14 15" key="1">
    <citation type="submission" date="2018-06" db="EMBL/GenBank/DDBJ databases">
        <title>Genomic Encyclopedia of Archaeal and Bacterial Type Strains, Phase II (KMG-II): from individual species to whole genera.</title>
        <authorList>
            <person name="Goeker M."/>
        </authorList>
    </citation>
    <scope>NUCLEOTIDE SEQUENCE [LARGE SCALE GENOMIC DNA]</scope>
    <source>
        <strain evidence="14 15">DSM 24525</strain>
    </source>
</reference>
<evidence type="ECO:0000313" key="14">
    <source>
        <dbReference type="EMBL" id="PZW44949.1"/>
    </source>
</evidence>
<comment type="catalytic activity">
    <reaction evidence="1">
        <text>ATP + protein L-histidine = ADP + protein N-phospho-L-histidine.</text>
        <dbReference type="EC" id="2.7.13.3"/>
    </reaction>
</comment>
<dbReference type="SMART" id="SM00304">
    <property type="entry name" value="HAMP"/>
    <property type="match status" value="1"/>
</dbReference>
<dbReference type="CDD" id="cd00075">
    <property type="entry name" value="HATPase"/>
    <property type="match status" value="1"/>
</dbReference>
<evidence type="ECO:0000256" key="7">
    <source>
        <dbReference type="ARBA" id="ARBA00022777"/>
    </source>
</evidence>
<evidence type="ECO:0000313" key="15">
    <source>
        <dbReference type="Proteomes" id="UP000249688"/>
    </source>
</evidence>
<dbReference type="PROSITE" id="PS50109">
    <property type="entry name" value="HIS_KIN"/>
    <property type="match status" value="1"/>
</dbReference>
<dbReference type="InterPro" id="IPR003594">
    <property type="entry name" value="HATPase_dom"/>
</dbReference>
<dbReference type="InterPro" id="IPR050428">
    <property type="entry name" value="TCS_sensor_his_kinase"/>
</dbReference>